<proteinExistence type="predicted"/>
<evidence type="ECO:0000313" key="2">
    <source>
        <dbReference type="EMBL" id="KAB1642224.1"/>
    </source>
</evidence>
<dbReference type="Proteomes" id="UP000433493">
    <property type="component" value="Unassembled WGS sequence"/>
</dbReference>
<keyword evidence="3" id="KW-1185">Reference proteome</keyword>
<protein>
    <submittedName>
        <fullName evidence="2">Uncharacterized protein</fullName>
    </submittedName>
</protein>
<name>A0A7J5B9D5_9MICO</name>
<feature type="compositionally biased region" description="Polar residues" evidence="1">
    <location>
        <begin position="170"/>
        <end position="187"/>
    </location>
</feature>
<dbReference type="EMBL" id="WBKB01000006">
    <property type="protein sequence ID" value="KAB1642224.1"/>
    <property type="molecule type" value="Genomic_DNA"/>
</dbReference>
<gene>
    <name evidence="2" type="ORF">F8O05_10385</name>
</gene>
<reference evidence="2 3" key="1">
    <citation type="submission" date="2019-09" db="EMBL/GenBank/DDBJ databases">
        <title>Phylogeny of genus Pseudoclavibacter and closely related genus.</title>
        <authorList>
            <person name="Li Y."/>
        </authorList>
    </citation>
    <scope>NUCLEOTIDE SEQUENCE [LARGE SCALE GENOMIC DNA]</scope>
    <source>
        <strain evidence="2 3">KCTC 13959</strain>
    </source>
</reference>
<feature type="region of interest" description="Disordered" evidence="1">
    <location>
        <begin position="170"/>
        <end position="199"/>
    </location>
</feature>
<dbReference type="RefSeq" id="WP_158052679.1">
    <property type="nucleotide sequence ID" value="NZ_WBKB01000006.1"/>
</dbReference>
<organism evidence="2 3">
    <name type="scientific">Gulosibacter chungangensis</name>
    <dbReference type="NCBI Taxonomy" id="979746"/>
    <lineage>
        <taxon>Bacteria</taxon>
        <taxon>Bacillati</taxon>
        <taxon>Actinomycetota</taxon>
        <taxon>Actinomycetes</taxon>
        <taxon>Micrococcales</taxon>
        <taxon>Microbacteriaceae</taxon>
        <taxon>Gulosibacter</taxon>
    </lineage>
</organism>
<dbReference type="OrthoDB" id="4964748at2"/>
<dbReference type="AlphaFoldDB" id="A0A7J5B9D5"/>
<accession>A0A7J5B9D5</accession>
<comment type="caution">
    <text evidence="2">The sequence shown here is derived from an EMBL/GenBank/DDBJ whole genome shotgun (WGS) entry which is preliminary data.</text>
</comment>
<evidence type="ECO:0000256" key="1">
    <source>
        <dbReference type="SAM" id="MobiDB-lite"/>
    </source>
</evidence>
<evidence type="ECO:0000313" key="3">
    <source>
        <dbReference type="Proteomes" id="UP000433493"/>
    </source>
</evidence>
<sequence>MNKILSLLTSKPSGASSRPIDRVMDTLRPAATPVRPALMRLGIGGFSAVHQFGRREMIHKLHRQDAPRFAPIGVVRILRKPLPPKIADGLFTAAQVTNALTTLGIAHRVTGPFNAALQLWTMTYRNSWGMIFHNDNGLVLHQAVLGLSRSADALSVDALVKFARSRAAQNRLGSQTRASSQPRPSSETRARIQPIPSIRPQPSTTLATLWKALAPERFDRHYGGIPTAMNIGTMAIYFISGIAKIRSPKGWGWASGDTLREQIASDAIRKEVFGSVAPKAAGALYNSKGQFGVLAIVTLIVELGAPLSLVNRRVGQLFALSAWAMHVGIRIVMGIKFKYNVSGVSYLPYFPVGRELAA</sequence>